<dbReference type="AlphaFoldDB" id="A0A2U1L833"/>
<keyword evidence="2" id="KW-1185">Reference proteome</keyword>
<dbReference type="Proteomes" id="UP000245207">
    <property type="component" value="Unassembled WGS sequence"/>
</dbReference>
<dbReference type="GO" id="GO:0008233">
    <property type="term" value="F:peptidase activity"/>
    <property type="evidence" value="ECO:0007669"/>
    <property type="project" value="UniProtKB-KW"/>
</dbReference>
<reference evidence="1 2" key="1">
    <citation type="journal article" date="2018" name="Mol. Plant">
        <title>The genome of Artemisia annua provides insight into the evolution of Asteraceae family and artemisinin biosynthesis.</title>
        <authorList>
            <person name="Shen Q."/>
            <person name="Zhang L."/>
            <person name="Liao Z."/>
            <person name="Wang S."/>
            <person name="Yan T."/>
            <person name="Shi P."/>
            <person name="Liu M."/>
            <person name="Fu X."/>
            <person name="Pan Q."/>
            <person name="Wang Y."/>
            <person name="Lv Z."/>
            <person name="Lu X."/>
            <person name="Zhang F."/>
            <person name="Jiang W."/>
            <person name="Ma Y."/>
            <person name="Chen M."/>
            <person name="Hao X."/>
            <person name="Li L."/>
            <person name="Tang Y."/>
            <person name="Lv G."/>
            <person name="Zhou Y."/>
            <person name="Sun X."/>
            <person name="Brodelius P.E."/>
            <person name="Rose J.K.C."/>
            <person name="Tang K."/>
        </authorList>
    </citation>
    <scope>NUCLEOTIDE SEQUENCE [LARGE SCALE GENOMIC DNA]</scope>
    <source>
        <strain evidence="2">cv. Huhao1</strain>
        <tissue evidence="1">Leaf</tissue>
    </source>
</reference>
<proteinExistence type="predicted"/>
<evidence type="ECO:0000313" key="1">
    <source>
        <dbReference type="EMBL" id="PWA45111.1"/>
    </source>
</evidence>
<organism evidence="1 2">
    <name type="scientific">Artemisia annua</name>
    <name type="common">Sweet wormwood</name>
    <dbReference type="NCBI Taxonomy" id="35608"/>
    <lineage>
        <taxon>Eukaryota</taxon>
        <taxon>Viridiplantae</taxon>
        <taxon>Streptophyta</taxon>
        <taxon>Embryophyta</taxon>
        <taxon>Tracheophyta</taxon>
        <taxon>Spermatophyta</taxon>
        <taxon>Magnoliopsida</taxon>
        <taxon>eudicotyledons</taxon>
        <taxon>Gunneridae</taxon>
        <taxon>Pentapetalae</taxon>
        <taxon>asterids</taxon>
        <taxon>campanulids</taxon>
        <taxon>Asterales</taxon>
        <taxon>Asteraceae</taxon>
        <taxon>Asteroideae</taxon>
        <taxon>Anthemideae</taxon>
        <taxon>Artemisiinae</taxon>
        <taxon>Artemisia</taxon>
    </lineage>
</organism>
<comment type="caution">
    <text evidence="1">The sequence shown here is derived from an EMBL/GenBank/DDBJ whole genome shotgun (WGS) entry which is preliminary data.</text>
</comment>
<gene>
    <name evidence="1" type="ORF">CTI12_AA520540</name>
</gene>
<protein>
    <submittedName>
        <fullName evidence="1">Ulp1 protease family, C-terminal catalytic domain-containing protein</fullName>
    </submittedName>
</protein>
<sequence length="123" mass="14040">MYAEKWAARGGRQQLLNGVDVVYLTNTVDVRVAAILKPWKDCGIFVMRHMEHYMGTPVIYWRCGLLPEGKKQTSQLGKLKRKYDARLLLSECNLQKDNICTQMACILEKNVGVKTTKVPLARI</sequence>
<keyword evidence="1" id="KW-0645">Protease</keyword>
<accession>A0A2U1L833</accession>
<dbReference type="GO" id="GO:0006508">
    <property type="term" value="P:proteolysis"/>
    <property type="evidence" value="ECO:0007669"/>
    <property type="project" value="UniProtKB-KW"/>
</dbReference>
<dbReference type="EMBL" id="PKPP01010937">
    <property type="protein sequence ID" value="PWA45111.1"/>
    <property type="molecule type" value="Genomic_DNA"/>
</dbReference>
<keyword evidence="1" id="KW-0378">Hydrolase</keyword>
<dbReference type="OrthoDB" id="1749240at2759"/>
<name>A0A2U1L833_ARTAN</name>
<evidence type="ECO:0000313" key="2">
    <source>
        <dbReference type="Proteomes" id="UP000245207"/>
    </source>
</evidence>